<organism evidence="7 8">
    <name type="scientific">Candidatus Tidjanibacter faecipullorum</name>
    <dbReference type="NCBI Taxonomy" id="2838766"/>
    <lineage>
        <taxon>Bacteria</taxon>
        <taxon>Pseudomonadati</taxon>
        <taxon>Bacteroidota</taxon>
        <taxon>Bacteroidia</taxon>
        <taxon>Bacteroidales</taxon>
        <taxon>Rikenellaceae</taxon>
        <taxon>Tidjanibacter</taxon>
    </lineage>
</organism>
<keyword evidence="4" id="KW-0648">Protein biosynthesis</keyword>
<reference evidence="7" key="2">
    <citation type="submission" date="2021-04" db="EMBL/GenBank/DDBJ databases">
        <authorList>
            <person name="Gilroy R."/>
        </authorList>
    </citation>
    <scope>NUCLEOTIDE SEQUENCE</scope>
    <source>
        <strain evidence="7">ChiHjej11B10-19426</strain>
    </source>
</reference>
<dbReference type="InterPro" id="IPR006195">
    <property type="entry name" value="aa-tRNA-synth_II"/>
</dbReference>
<accession>A0A9D2DEU7</accession>
<feature type="non-terminal residue" evidence="7">
    <location>
        <position position="247"/>
    </location>
</feature>
<evidence type="ECO:0000256" key="1">
    <source>
        <dbReference type="ARBA" id="ARBA00022598"/>
    </source>
</evidence>
<feature type="domain" description="Aminoacyl-transfer RNA synthetases class-II family profile" evidence="6">
    <location>
        <begin position="137"/>
        <end position="247"/>
    </location>
</feature>
<dbReference type="GO" id="GO:0005524">
    <property type="term" value="F:ATP binding"/>
    <property type="evidence" value="ECO:0007669"/>
    <property type="project" value="UniProtKB-KW"/>
</dbReference>
<dbReference type="SUPFAM" id="SSF50249">
    <property type="entry name" value="Nucleic acid-binding proteins"/>
    <property type="match status" value="1"/>
</dbReference>
<keyword evidence="2" id="KW-0547">Nucleotide-binding</keyword>
<evidence type="ECO:0000259" key="6">
    <source>
        <dbReference type="PROSITE" id="PS50862"/>
    </source>
</evidence>
<gene>
    <name evidence="7" type="ORF">H9816_06915</name>
</gene>
<comment type="caution">
    <text evidence="7">The sequence shown here is derived from an EMBL/GenBank/DDBJ whole genome shotgun (WGS) entry which is preliminary data.</text>
</comment>
<dbReference type="PANTHER" id="PTHR22594:SF34">
    <property type="entry name" value="ASPARAGINE--TRNA LIGASE, MITOCHONDRIAL-RELATED"/>
    <property type="match status" value="1"/>
</dbReference>
<dbReference type="Pfam" id="PF00152">
    <property type="entry name" value="tRNA-synt_2"/>
    <property type="match status" value="1"/>
</dbReference>
<evidence type="ECO:0000256" key="5">
    <source>
        <dbReference type="ARBA" id="ARBA00023146"/>
    </source>
</evidence>
<evidence type="ECO:0000256" key="3">
    <source>
        <dbReference type="ARBA" id="ARBA00022840"/>
    </source>
</evidence>
<dbReference type="EMBL" id="DXCC01000023">
    <property type="protein sequence ID" value="HIZ15623.1"/>
    <property type="molecule type" value="Genomic_DNA"/>
</dbReference>
<dbReference type="InterPro" id="IPR012340">
    <property type="entry name" value="NA-bd_OB-fold"/>
</dbReference>
<dbReference type="SUPFAM" id="SSF55681">
    <property type="entry name" value="Class II aaRS and biotin synthetases"/>
    <property type="match status" value="1"/>
</dbReference>
<dbReference type="PROSITE" id="PS50862">
    <property type="entry name" value="AA_TRNA_LIGASE_II"/>
    <property type="match status" value="1"/>
</dbReference>
<dbReference type="InterPro" id="IPR004364">
    <property type="entry name" value="Aa-tRNA-synt_II"/>
</dbReference>
<dbReference type="CDD" id="cd04318">
    <property type="entry name" value="EcAsnRS_like_N"/>
    <property type="match status" value="1"/>
</dbReference>
<dbReference type="GO" id="GO:0003676">
    <property type="term" value="F:nucleic acid binding"/>
    <property type="evidence" value="ECO:0007669"/>
    <property type="project" value="InterPro"/>
</dbReference>
<proteinExistence type="predicted"/>
<dbReference type="AlphaFoldDB" id="A0A9D2DEU7"/>
<evidence type="ECO:0000313" key="7">
    <source>
        <dbReference type="EMBL" id="HIZ15623.1"/>
    </source>
</evidence>
<dbReference type="Gene3D" id="3.30.930.10">
    <property type="entry name" value="Bira Bifunctional Protein, Domain 2"/>
    <property type="match status" value="1"/>
</dbReference>
<reference evidence="7" key="1">
    <citation type="journal article" date="2021" name="PeerJ">
        <title>Extensive microbial diversity within the chicken gut microbiome revealed by metagenomics and culture.</title>
        <authorList>
            <person name="Gilroy R."/>
            <person name="Ravi A."/>
            <person name="Getino M."/>
            <person name="Pursley I."/>
            <person name="Horton D.L."/>
            <person name="Alikhan N.F."/>
            <person name="Baker D."/>
            <person name="Gharbi K."/>
            <person name="Hall N."/>
            <person name="Watson M."/>
            <person name="Adriaenssens E.M."/>
            <person name="Foster-Nyarko E."/>
            <person name="Jarju S."/>
            <person name="Secka A."/>
            <person name="Antonio M."/>
            <person name="Oren A."/>
            <person name="Chaudhuri R.R."/>
            <person name="La Ragione R."/>
            <person name="Hildebrand F."/>
            <person name="Pallen M.J."/>
        </authorList>
    </citation>
    <scope>NUCLEOTIDE SEQUENCE</scope>
    <source>
        <strain evidence="7">ChiHjej11B10-19426</strain>
    </source>
</reference>
<name>A0A9D2DEU7_9BACT</name>
<dbReference type="Pfam" id="PF01336">
    <property type="entry name" value="tRNA_anti-codon"/>
    <property type="match status" value="1"/>
</dbReference>
<dbReference type="InterPro" id="IPR045864">
    <property type="entry name" value="aa-tRNA-synth_II/BPL/LPL"/>
</dbReference>
<evidence type="ECO:0000256" key="2">
    <source>
        <dbReference type="ARBA" id="ARBA00022741"/>
    </source>
</evidence>
<evidence type="ECO:0000313" key="8">
    <source>
        <dbReference type="Proteomes" id="UP000824014"/>
    </source>
</evidence>
<dbReference type="PANTHER" id="PTHR22594">
    <property type="entry name" value="ASPARTYL/LYSYL-TRNA SYNTHETASE"/>
    <property type="match status" value="1"/>
</dbReference>
<keyword evidence="1 7" id="KW-0436">Ligase</keyword>
<dbReference type="InterPro" id="IPR004365">
    <property type="entry name" value="NA-bd_OB_tRNA"/>
</dbReference>
<dbReference type="GO" id="GO:0006421">
    <property type="term" value="P:asparaginyl-tRNA aminoacylation"/>
    <property type="evidence" value="ECO:0007669"/>
    <property type="project" value="TreeGrafter"/>
</dbReference>
<keyword evidence="5" id="KW-0030">Aminoacyl-tRNA synthetase</keyword>
<protein>
    <submittedName>
        <fullName evidence="7">Asparagine--tRNA ligase</fullName>
    </submittedName>
</protein>
<keyword evidence="3" id="KW-0067">ATP-binding</keyword>
<dbReference type="Proteomes" id="UP000824014">
    <property type="component" value="Unassembled WGS sequence"/>
</dbReference>
<evidence type="ECO:0000256" key="4">
    <source>
        <dbReference type="ARBA" id="ARBA00022917"/>
    </source>
</evidence>
<dbReference type="GO" id="GO:0004812">
    <property type="term" value="F:aminoacyl-tRNA ligase activity"/>
    <property type="evidence" value="ECO:0007669"/>
    <property type="project" value="UniProtKB-KW"/>
</dbReference>
<dbReference type="Gene3D" id="2.40.50.140">
    <property type="entry name" value="Nucleic acid-binding proteins"/>
    <property type="match status" value="1"/>
</dbReference>
<sequence length="247" mass="27628">MSREKRTMIAELLRSGEVNTDVVVKGWVRTKRGNKNVAFLALNDGSTINNIQIVVDVASFDEELLKRITTGACLCVRGRLVESAGAGQRVEVQAREIEIYGTADPDTYPLQKKGHTLEFLREIAHLRPRTNTFGAVLRIRHAMAFAIHKYFNDRGFYYLHTPIITASDAEGAGAMFQVTTLDLKNLPRTEDGRVDYTQDFFGRSTNLTVSGQLEGELGALSLGQIYTFGPTFRAENSNTPRHLAEFW</sequence>